<keyword evidence="2" id="KW-1133">Transmembrane helix</keyword>
<dbReference type="GO" id="GO:0080043">
    <property type="term" value="F:quercetin 3-O-glucosyltransferase activity"/>
    <property type="evidence" value="ECO:0007669"/>
    <property type="project" value="TreeGrafter"/>
</dbReference>
<comment type="similarity">
    <text evidence="1">Belongs to the UDP-glycosyltransferase family.</text>
</comment>
<evidence type="ECO:0000256" key="1">
    <source>
        <dbReference type="ARBA" id="ARBA00009995"/>
    </source>
</evidence>
<dbReference type="Gene3D" id="3.40.50.2000">
    <property type="entry name" value="Glycogen Phosphorylase B"/>
    <property type="match status" value="1"/>
</dbReference>
<dbReference type="Proteomes" id="UP001457282">
    <property type="component" value="Unassembled WGS sequence"/>
</dbReference>
<evidence type="ECO:0000256" key="2">
    <source>
        <dbReference type="SAM" id="Phobius"/>
    </source>
</evidence>
<dbReference type="PANTHER" id="PTHR11926">
    <property type="entry name" value="GLUCOSYL/GLUCURONOSYL TRANSFERASES"/>
    <property type="match status" value="1"/>
</dbReference>
<evidence type="ECO:0000313" key="4">
    <source>
        <dbReference type="Proteomes" id="UP001457282"/>
    </source>
</evidence>
<accession>A0AAW1XZ46</accession>
<gene>
    <name evidence="3" type="ORF">M0R45_007457</name>
</gene>
<evidence type="ECO:0000313" key="3">
    <source>
        <dbReference type="EMBL" id="KAK9941763.1"/>
    </source>
</evidence>
<keyword evidence="4" id="KW-1185">Reference proteome</keyword>
<reference evidence="3 4" key="1">
    <citation type="journal article" date="2023" name="G3 (Bethesda)">
        <title>A chromosome-length genome assembly and annotation of blackberry (Rubus argutus, cv. 'Hillquist').</title>
        <authorList>
            <person name="Bruna T."/>
            <person name="Aryal R."/>
            <person name="Dudchenko O."/>
            <person name="Sargent D.J."/>
            <person name="Mead D."/>
            <person name="Buti M."/>
            <person name="Cavallini A."/>
            <person name="Hytonen T."/>
            <person name="Andres J."/>
            <person name="Pham M."/>
            <person name="Weisz D."/>
            <person name="Mascagni F."/>
            <person name="Usai G."/>
            <person name="Natali L."/>
            <person name="Bassil N."/>
            <person name="Fernandez G.E."/>
            <person name="Lomsadze A."/>
            <person name="Armour M."/>
            <person name="Olukolu B."/>
            <person name="Poorten T."/>
            <person name="Britton C."/>
            <person name="Davik J."/>
            <person name="Ashrafi H."/>
            <person name="Aiden E.L."/>
            <person name="Borodovsky M."/>
            <person name="Worthington M."/>
        </authorList>
    </citation>
    <scope>NUCLEOTIDE SEQUENCE [LARGE SCALE GENOMIC DNA]</scope>
    <source>
        <strain evidence="3">PI 553951</strain>
    </source>
</reference>
<feature type="transmembrane region" description="Helical" evidence="2">
    <location>
        <begin position="12"/>
        <end position="30"/>
    </location>
</feature>
<keyword evidence="2" id="KW-0472">Membrane</keyword>
<name>A0AAW1XZ46_RUBAR</name>
<dbReference type="GO" id="GO:0080044">
    <property type="term" value="F:quercetin 7-O-glucosyltransferase activity"/>
    <property type="evidence" value="ECO:0007669"/>
    <property type="project" value="TreeGrafter"/>
</dbReference>
<dbReference type="PANTHER" id="PTHR11926:SF1540">
    <property type="entry name" value="GLYCOSYLTRANSFERASE"/>
    <property type="match status" value="1"/>
</dbReference>
<comment type="caution">
    <text evidence="3">The sequence shown here is derived from an EMBL/GenBank/DDBJ whole genome shotgun (WGS) entry which is preliminary data.</text>
</comment>
<proteinExistence type="inferred from homology"/>
<keyword evidence="2" id="KW-0812">Transmembrane</keyword>
<dbReference type="SUPFAM" id="SSF53756">
    <property type="entry name" value="UDP-Glycosyltransferase/glycogen phosphorylase"/>
    <property type="match status" value="1"/>
</dbReference>
<protein>
    <submittedName>
        <fullName evidence="3">Uncharacterized protein</fullName>
    </submittedName>
</protein>
<organism evidence="3 4">
    <name type="scientific">Rubus argutus</name>
    <name type="common">Southern blackberry</name>
    <dbReference type="NCBI Taxonomy" id="59490"/>
    <lineage>
        <taxon>Eukaryota</taxon>
        <taxon>Viridiplantae</taxon>
        <taxon>Streptophyta</taxon>
        <taxon>Embryophyta</taxon>
        <taxon>Tracheophyta</taxon>
        <taxon>Spermatophyta</taxon>
        <taxon>Magnoliopsida</taxon>
        <taxon>eudicotyledons</taxon>
        <taxon>Gunneridae</taxon>
        <taxon>Pentapetalae</taxon>
        <taxon>rosids</taxon>
        <taxon>fabids</taxon>
        <taxon>Rosales</taxon>
        <taxon>Rosaceae</taxon>
        <taxon>Rosoideae</taxon>
        <taxon>Rosoideae incertae sedis</taxon>
        <taxon>Rubus</taxon>
    </lineage>
</organism>
<sequence length="127" mass="14382">MAWSLDVAKKFGIFGAVFFTQSCAVGNIYYHAYKGLLKLPLANDDCEILIPGLQLPLEAVDLPSFLHDFGSYPAVYNMVVGQFSNVDKADWVLYNTFYELEEEVVDWMAYALAINYNWTNHTIQVLG</sequence>
<dbReference type="AlphaFoldDB" id="A0AAW1XZ46"/>
<dbReference type="EMBL" id="JBEDUW010000002">
    <property type="protein sequence ID" value="KAK9941763.1"/>
    <property type="molecule type" value="Genomic_DNA"/>
</dbReference>